<sequence>MNLTDYEKSEVAQLQFNNMKPNKKIRKQRDKKAHRILKLVHGIEDDYGSIMHCPEKDSRIIKAHKLFGSQHSHEHKQQYMYYAFDHHDRRITSGITIRNLAENLVDNGVKIHSAYLQTHLTKKQGLTNFGRVRRERVTRI</sequence>
<dbReference type="Proteomes" id="UP000327194">
    <property type="component" value="Chromosome"/>
</dbReference>
<dbReference type="EMBL" id="CP045562">
    <property type="protein sequence ID" value="QFX92500.1"/>
    <property type="molecule type" value="Genomic_DNA"/>
</dbReference>
<accession>A0AAE6P0B8</accession>
<name>A0AAE6P0B8_9LACO</name>
<protein>
    <submittedName>
        <fullName evidence="1">Uncharacterized protein</fullName>
    </submittedName>
</protein>
<evidence type="ECO:0000313" key="2">
    <source>
        <dbReference type="Proteomes" id="UP000327194"/>
    </source>
</evidence>
<gene>
    <name evidence="1" type="ORF">LF543_02545</name>
</gene>
<dbReference type="AlphaFoldDB" id="A0AAE6P0B8"/>
<reference evidence="1 2" key="1">
    <citation type="submission" date="2019-10" db="EMBL/GenBank/DDBJ databases">
        <title>Genome sequencing of Lactobacillus fructivorans.</title>
        <authorList>
            <person name="Kim K."/>
        </authorList>
    </citation>
    <scope>NUCLEOTIDE SEQUENCE [LARGE SCALE GENOMIC DNA]</scope>
    <source>
        <strain evidence="1 2">LF543</strain>
    </source>
</reference>
<evidence type="ECO:0000313" key="1">
    <source>
        <dbReference type="EMBL" id="QFX92500.1"/>
    </source>
</evidence>
<dbReference type="KEGG" id="lfv:LF543_02545"/>
<dbReference type="RefSeq" id="WP_010021667.1">
    <property type="nucleotide sequence ID" value="NZ_AZDS01000001.1"/>
</dbReference>
<organism evidence="1 2">
    <name type="scientific">Fructilactobacillus fructivorans</name>
    <dbReference type="NCBI Taxonomy" id="1614"/>
    <lineage>
        <taxon>Bacteria</taxon>
        <taxon>Bacillati</taxon>
        <taxon>Bacillota</taxon>
        <taxon>Bacilli</taxon>
        <taxon>Lactobacillales</taxon>
        <taxon>Lactobacillaceae</taxon>
        <taxon>Fructilactobacillus</taxon>
    </lineage>
</organism>
<proteinExistence type="predicted"/>